<proteinExistence type="predicted"/>
<dbReference type="STRING" id="1891926.Fuma_02786"/>
<accession>A0A1P8WGL3</accession>
<protein>
    <submittedName>
        <fullName evidence="1">Uncharacterized protein</fullName>
    </submittedName>
</protein>
<gene>
    <name evidence="1" type="ORF">Fuma_02786</name>
</gene>
<evidence type="ECO:0000313" key="2">
    <source>
        <dbReference type="Proteomes" id="UP000187735"/>
    </source>
</evidence>
<dbReference type="EMBL" id="CP017641">
    <property type="protein sequence ID" value="APZ93170.1"/>
    <property type="molecule type" value="Genomic_DNA"/>
</dbReference>
<reference evidence="1 2" key="1">
    <citation type="journal article" date="2016" name="Front. Microbiol.">
        <title>Fuerstia marisgermanicae gen. nov., sp. nov., an Unusual Member of the Phylum Planctomycetes from the German Wadden Sea.</title>
        <authorList>
            <person name="Kohn T."/>
            <person name="Heuer A."/>
            <person name="Jogler M."/>
            <person name="Vollmers J."/>
            <person name="Boedeker C."/>
            <person name="Bunk B."/>
            <person name="Rast P."/>
            <person name="Borchert D."/>
            <person name="Glockner I."/>
            <person name="Freese H.M."/>
            <person name="Klenk H.P."/>
            <person name="Overmann J."/>
            <person name="Kaster A.K."/>
            <person name="Rohde M."/>
            <person name="Wiegand S."/>
            <person name="Jogler C."/>
        </authorList>
    </citation>
    <scope>NUCLEOTIDE SEQUENCE [LARGE SCALE GENOMIC DNA]</scope>
    <source>
        <strain evidence="1 2">NH11</strain>
    </source>
</reference>
<dbReference type="Proteomes" id="UP000187735">
    <property type="component" value="Chromosome"/>
</dbReference>
<organism evidence="1 2">
    <name type="scientific">Fuerstiella marisgermanici</name>
    <dbReference type="NCBI Taxonomy" id="1891926"/>
    <lineage>
        <taxon>Bacteria</taxon>
        <taxon>Pseudomonadati</taxon>
        <taxon>Planctomycetota</taxon>
        <taxon>Planctomycetia</taxon>
        <taxon>Planctomycetales</taxon>
        <taxon>Planctomycetaceae</taxon>
        <taxon>Fuerstiella</taxon>
    </lineage>
</organism>
<dbReference type="KEGG" id="fmr:Fuma_02786"/>
<evidence type="ECO:0000313" key="1">
    <source>
        <dbReference type="EMBL" id="APZ93170.1"/>
    </source>
</evidence>
<name>A0A1P8WGL3_9PLAN</name>
<keyword evidence="2" id="KW-1185">Reference proteome</keyword>
<dbReference type="RefSeq" id="WP_158520979.1">
    <property type="nucleotide sequence ID" value="NZ_CP017641.1"/>
</dbReference>
<dbReference type="AlphaFoldDB" id="A0A1P8WGL3"/>
<sequence>MNGEDVAEFEAACERALRPFIEEHIDDLPEHVVHLMAKAAVAVLEAALAEDEEQE</sequence>